<gene>
    <name evidence="2" type="ORF">A3H70_05530</name>
</gene>
<dbReference type="InterPro" id="IPR001279">
    <property type="entry name" value="Metallo-B-lactamas"/>
</dbReference>
<dbReference type="Gene3D" id="3.60.15.10">
    <property type="entry name" value="Ribonuclease Z/Hydroxyacylglutathione hydrolase-like"/>
    <property type="match status" value="1"/>
</dbReference>
<dbReference type="STRING" id="1798553.A3H70_05530"/>
<dbReference type="EMBL" id="MHKO01000006">
    <property type="protein sequence ID" value="OGY93070.1"/>
    <property type="molecule type" value="Genomic_DNA"/>
</dbReference>
<dbReference type="Proteomes" id="UP000178109">
    <property type="component" value="Unassembled WGS sequence"/>
</dbReference>
<name>A0A1G2BXL8_9BACT</name>
<dbReference type="InterPro" id="IPR036866">
    <property type="entry name" value="RibonucZ/Hydroxyglut_hydro"/>
</dbReference>
<dbReference type="SUPFAM" id="SSF56281">
    <property type="entry name" value="Metallo-hydrolase/oxidoreductase"/>
    <property type="match status" value="1"/>
</dbReference>
<dbReference type="PANTHER" id="PTHR46018">
    <property type="entry name" value="ZINC PHOSPHODIESTERASE ELAC PROTEIN 1"/>
    <property type="match status" value="1"/>
</dbReference>
<comment type="caution">
    <text evidence="2">The sequence shown here is derived from an EMBL/GenBank/DDBJ whole genome shotgun (WGS) entry which is preliminary data.</text>
</comment>
<feature type="domain" description="Metallo-beta-lactamase" evidence="1">
    <location>
        <begin position="18"/>
        <end position="221"/>
    </location>
</feature>
<dbReference type="CDD" id="cd16272">
    <property type="entry name" value="RNaseZ_MBL-fold"/>
    <property type="match status" value="1"/>
</dbReference>
<evidence type="ECO:0000313" key="2">
    <source>
        <dbReference type="EMBL" id="OGY93070.1"/>
    </source>
</evidence>
<dbReference type="SMART" id="SM00849">
    <property type="entry name" value="Lactamase_B"/>
    <property type="match status" value="1"/>
</dbReference>
<dbReference type="AlphaFoldDB" id="A0A1G2BXL8"/>
<protein>
    <recommendedName>
        <fullName evidence="1">Metallo-beta-lactamase domain-containing protein</fullName>
    </recommendedName>
</protein>
<evidence type="ECO:0000259" key="1">
    <source>
        <dbReference type="SMART" id="SM00849"/>
    </source>
</evidence>
<dbReference type="Pfam" id="PF23023">
    <property type="entry name" value="Anti-Pycsar_Apyc1"/>
    <property type="match status" value="1"/>
</dbReference>
<dbReference type="PANTHER" id="PTHR46018:SF2">
    <property type="entry name" value="ZINC PHOSPHODIESTERASE ELAC PROTEIN 1"/>
    <property type="match status" value="1"/>
</dbReference>
<reference evidence="2 3" key="1">
    <citation type="journal article" date="2016" name="Nat. Commun.">
        <title>Thousands of microbial genomes shed light on interconnected biogeochemical processes in an aquifer system.</title>
        <authorList>
            <person name="Anantharaman K."/>
            <person name="Brown C.T."/>
            <person name="Hug L.A."/>
            <person name="Sharon I."/>
            <person name="Castelle C.J."/>
            <person name="Probst A.J."/>
            <person name="Thomas B.C."/>
            <person name="Singh A."/>
            <person name="Wilkins M.J."/>
            <person name="Karaoz U."/>
            <person name="Brodie E.L."/>
            <person name="Williams K.H."/>
            <person name="Hubbard S.S."/>
            <person name="Banfield J.F."/>
        </authorList>
    </citation>
    <scope>NUCLEOTIDE SEQUENCE [LARGE SCALE GENOMIC DNA]</scope>
</reference>
<accession>A0A1G2BXL8</accession>
<evidence type="ECO:0000313" key="3">
    <source>
        <dbReference type="Proteomes" id="UP000178109"/>
    </source>
</evidence>
<organism evidence="2 3">
    <name type="scientific">Candidatus Komeilibacteria bacterium RIFCSPLOWO2_02_FULL_48_11</name>
    <dbReference type="NCBI Taxonomy" id="1798553"/>
    <lineage>
        <taxon>Bacteria</taxon>
        <taxon>Candidatus Komeiliibacteriota</taxon>
    </lineage>
</organism>
<sequence length="251" mass="28252">MKLTVIGNGNVVPTKESNPSAFLIQTSGKMILLDCGYGAVRRLIDAGFDLQKIDIVFVSHFHPDHFADVMPLVISRFVADMELKRKHRPLVVIGPAGLKNSWQAYRKISWPEPEDKYPIVFKEGLVKIRAQGINIATFNVKHVPWFKSAGIIIWANNKKLVYTGDISGNHKLNDLAKVACKSDLLICESSHANGKMLTHFTLDQIEDLERQADIKKYLITHVNPTQRALVKKRIAKNPNFMLAELGMQITI</sequence>
<dbReference type="GO" id="GO:0042781">
    <property type="term" value="F:3'-tRNA processing endoribonuclease activity"/>
    <property type="evidence" value="ECO:0007669"/>
    <property type="project" value="TreeGrafter"/>
</dbReference>
<proteinExistence type="predicted"/>